<evidence type="ECO:0000313" key="2">
    <source>
        <dbReference type="Proteomes" id="UP000594638"/>
    </source>
</evidence>
<comment type="caution">
    <text evidence="1">The sequence shown here is derived from an EMBL/GenBank/DDBJ whole genome shotgun (WGS) entry which is preliminary data.</text>
</comment>
<proteinExistence type="predicted"/>
<name>A0A8S0S890_OLEEU</name>
<accession>A0A8S0S890</accession>
<dbReference type="Gramene" id="OE9A107839T1">
    <property type="protein sequence ID" value="OE9A107839C1"/>
    <property type="gene ID" value="OE9A107839"/>
</dbReference>
<sequence length="210" mass="23741">MEIRLRPCHGQDASRTWPAHCVQKLPKNAEKSGCVLAVSRTCPRHRVPKIAQQCLKIRLRPYRILDMACTPCPKNCLKMPENQAASLSRPERIANMAYTPCKDMACTPCQEIAQKYLKFMLRPCPRHGVHTMSQNSLEMFGNQVASLSRPGRIANMAYTPCPDMACLPCAETVQKYLKIRLRPWPGRIPDMAYTLCPSNCPECLGTCLRH</sequence>
<dbReference type="EMBL" id="CACTIH010003962">
    <property type="protein sequence ID" value="CAA2988020.1"/>
    <property type="molecule type" value="Genomic_DNA"/>
</dbReference>
<evidence type="ECO:0000313" key="1">
    <source>
        <dbReference type="EMBL" id="CAA2988020.1"/>
    </source>
</evidence>
<protein>
    <submittedName>
        <fullName evidence="1">Uncharacterized protein</fullName>
    </submittedName>
</protein>
<organism evidence="1 2">
    <name type="scientific">Olea europaea subsp. europaea</name>
    <dbReference type="NCBI Taxonomy" id="158383"/>
    <lineage>
        <taxon>Eukaryota</taxon>
        <taxon>Viridiplantae</taxon>
        <taxon>Streptophyta</taxon>
        <taxon>Embryophyta</taxon>
        <taxon>Tracheophyta</taxon>
        <taxon>Spermatophyta</taxon>
        <taxon>Magnoliopsida</taxon>
        <taxon>eudicotyledons</taxon>
        <taxon>Gunneridae</taxon>
        <taxon>Pentapetalae</taxon>
        <taxon>asterids</taxon>
        <taxon>lamiids</taxon>
        <taxon>Lamiales</taxon>
        <taxon>Oleaceae</taxon>
        <taxon>Oleeae</taxon>
        <taxon>Olea</taxon>
    </lineage>
</organism>
<reference evidence="1 2" key="1">
    <citation type="submission" date="2019-12" db="EMBL/GenBank/DDBJ databases">
        <authorList>
            <person name="Alioto T."/>
            <person name="Alioto T."/>
            <person name="Gomez Garrido J."/>
        </authorList>
    </citation>
    <scope>NUCLEOTIDE SEQUENCE [LARGE SCALE GENOMIC DNA]</scope>
</reference>
<dbReference type="Proteomes" id="UP000594638">
    <property type="component" value="Unassembled WGS sequence"/>
</dbReference>
<gene>
    <name evidence="1" type="ORF">OLEA9_A107839</name>
</gene>
<keyword evidence="2" id="KW-1185">Reference proteome</keyword>
<dbReference type="AlphaFoldDB" id="A0A8S0S890"/>